<protein>
    <recommendedName>
        <fullName evidence="3">PRELI/MSF1 domain-containing protein</fullName>
    </recommendedName>
</protein>
<feature type="domain" description="PRELI/MSF1" evidence="3">
    <location>
        <begin position="104"/>
        <end position="273"/>
    </location>
</feature>
<dbReference type="InterPro" id="IPR002836">
    <property type="entry name" value="PDCD5-like"/>
</dbReference>
<dbReference type="Proteomes" id="UP000681722">
    <property type="component" value="Unassembled WGS sequence"/>
</dbReference>
<evidence type="ECO:0000313" key="7">
    <source>
        <dbReference type="EMBL" id="CAF3673106.1"/>
    </source>
</evidence>
<dbReference type="AlphaFoldDB" id="A0A813YSV5"/>
<evidence type="ECO:0000259" key="3">
    <source>
        <dbReference type="PROSITE" id="PS50904"/>
    </source>
</evidence>
<dbReference type="Proteomes" id="UP000677228">
    <property type="component" value="Unassembled WGS sequence"/>
</dbReference>
<organism evidence="5 8">
    <name type="scientific">Didymodactylos carnosus</name>
    <dbReference type="NCBI Taxonomy" id="1234261"/>
    <lineage>
        <taxon>Eukaryota</taxon>
        <taxon>Metazoa</taxon>
        <taxon>Spiralia</taxon>
        <taxon>Gnathifera</taxon>
        <taxon>Rotifera</taxon>
        <taxon>Eurotatoria</taxon>
        <taxon>Bdelloidea</taxon>
        <taxon>Philodinida</taxon>
        <taxon>Philodinidae</taxon>
        <taxon>Didymodactylos</taxon>
    </lineage>
</organism>
<comment type="similarity">
    <text evidence="1">Belongs to the PDCD5 family.</text>
</comment>
<gene>
    <name evidence="5" type="ORF">GPM918_LOCUS7984</name>
    <name evidence="4" type="ORF">OVA965_LOCUS6973</name>
    <name evidence="7" type="ORF">SRO942_LOCUS7984</name>
    <name evidence="6" type="ORF">TMI583_LOCUS6969</name>
</gene>
<dbReference type="Pfam" id="PF04707">
    <property type="entry name" value="PRELI"/>
    <property type="match status" value="1"/>
</dbReference>
<dbReference type="EMBL" id="CAJOBA010002162">
    <property type="protein sequence ID" value="CAF3632839.1"/>
    <property type="molecule type" value="Genomic_DNA"/>
</dbReference>
<dbReference type="Pfam" id="PF01984">
    <property type="entry name" value="dsDNA_bind"/>
    <property type="match status" value="1"/>
</dbReference>
<proteinExistence type="inferred from homology"/>
<evidence type="ECO:0000256" key="1">
    <source>
        <dbReference type="ARBA" id="ARBA00010490"/>
    </source>
</evidence>
<comment type="caution">
    <text evidence="5">The sequence shown here is derived from an EMBL/GenBank/DDBJ whole genome shotgun (WGS) entry which is preliminary data.</text>
</comment>
<evidence type="ECO:0000313" key="6">
    <source>
        <dbReference type="EMBL" id="CAF3632839.1"/>
    </source>
</evidence>
<dbReference type="InterPro" id="IPR006797">
    <property type="entry name" value="PRELI/MSF1_dom"/>
</dbReference>
<dbReference type="InterPro" id="IPR036883">
    <property type="entry name" value="PDCD5-like_sf"/>
</dbReference>
<reference evidence="5" key="1">
    <citation type="submission" date="2021-02" db="EMBL/GenBank/DDBJ databases">
        <authorList>
            <person name="Nowell W R."/>
        </authorList>
    </citation>
    <scope>NUCLEOTIDE SEQUENCE</scope>
</reference>
<dbReference type="GO" id="GO:0005758">
    <property type="term" value="C:mitochondrial intermembrane space"/>
    <property type="evidence" value="ECO:0007669"/>
    <property type="project" value="InterPro"/>
</dbReference>
<keyword evidence="8" id="KW-1185">Reference proteome</keyword>
<feature type="region of interest" description="Disordered" evidence="2">
    <location>
        <begin position="1"/>
        <end position="46"/>
    </location>
</feature>
<sequence length="284" mass="32062">MGDSTLDDIRAKRMAELQKQYGGNPSGMEGTGEKNGEEQRQKQEEMRNTMLSSLLTQEARARLNTIAVAKPDKARMVEDILLQNARRGAFGGKLNFRIKSKNENLDIKPRFRVEHDWSTVVKAALQKYPNPVNPGILGCDVVDRRIENGQIISHRVLLCNWSIAPSLAKLINMDGAGYGSEHSIIDANKRLMTLRTRNLTLNRYLSIEEHLQYTPHPKDKSKTLLKQEATITVQNVPLTNYMEALIEKTINSNANKGRQAIEWVIKKMRSELPTTSLTSPEQLA</sequence>
<accession>A0A813YSV5</accession>
<dbReference type="SUPFAM" id="SSF46950">
    <property type="entry name" value="Double-stranded DNA-binding domain"/>
    <property type="match status" value="1"/>
</dbReference>
<dbReference type="Gene3D" id="1.10.8.140">
    <property type="entry name" value="PDCD5-like"/>
    <property type="match status" value="1"/>
</dbReference>
<evidence type="ECO:0000256" key="2">
    <source>
        <dbReference type="SAM" id="MobiDB-lite"/>
    </source>
</evidence>
<dbReference type="GO" id="GO:0003677">
    <property type="term" value="F:DNA binding"/>
    <property type="evidence" value="ECO:0007669"/>
    <property type="project" value="InterPro"/>
</dbReference>
<dbReference type="PANTHER" id="PTHR11158">
    <property type="entry name" value="MSF1/PX19 RELATED"/>
    <property type="match status" value="1"/>
</dbReference>
<feature type="compositionally biased region" description="Basic and acidic residues" evidence="2">
    <location>
        <begin position="7"/>
        <end position="16"/>
    </location>
</feature>
<evidence type="ECO:0000313" key="4">
    <source>
        <dbReference type="EMBL" id="CAF0847612.1"/>
    </source>
</evidence>
<dbReference type="EMBL" id="CAJOBC010001347">
    <property type="protein sequence ID" value="CAF3673106.1"/>
    <property type="molecule type" value="Genomic_DNA"/>
</dbReference>
<evidence type="ECO:0000313" key="8">
    <source>
        <dbReference type="Proteomes" id="UP000663829"/>
    </source>
</evidence>
<dbReference type="Proteomes" id="UP000682733">
    <property type="component" value="Unassembled WGS sequence"/>
</dbReference>
<dbReference type="InterPro" id="IPR037365">
    <property type="entry name" value="Slowmo/Ups"/>
</dbReference>
<dbReference type="Proteomes" id="UP000663829">
    <property type="component" value="Unassembled WGS sequence"/>
</dbReference>
<dbReference type="EMBL" id="CAJNOK010002162">
    <property type="protein sequence ID" value="CAF0847612.1"/>
    <property type="molecule type" value="Genomic_DNA"/>
</dbReference>
<name>A0A813YSV5_9BILA</name>
<dbReference type="OrthoDB" id="407630at2759"/>
<evidence type="ECO:0000313" key="5">
    <source>
        <dbReference type="EMBL" id="CAF0888306.1"/>
    </source>
</evidence>
<feature type="compositionally biased region" description="Basic and acidic residues" evidence="2">
    <location>
        <begin position="31"/>
        <end position="46"/>
    </location>
</feature>
<dbReference type="PROSITE" id="PS50904">
    <property type="entry name" value="PRELI_MSF1"/>
    <property type="match status" value="1"/>
</dbReference>
<dbReference type="EMBL" id="CAJNOQ010001347">
    <property type="protein sequence ID" value="CAF0888306.1"/>
    <property type="molecule type" value="Genomic_DNA"/>
</dbReference>